<dbReference type="InterPro" id="IPR035985">
    <property type="entry name" value="Ubiquitin-activating_enz"/>
</dbReference>
<evidence type="ECO:0000313" key="3">
    <source>
        <dbReference type="Proteomes" id="UP000325273"/>
    </source>
</evidence>
<dbReference type="GO" id="GO:0061504">
    <property type="term" value="P:cyclic threonylcarbamoyladenosine biosynthetic process"/>
    <property type="evidence" value="ECO:0007669"/>
    <property type="project" value="TreeGrafter"/>
</dbReference>
<keyword evidence="3" id="KW-1185">Reference proteome</keyword>
<keyword evidence="2" id="KW-0548">Nucleotidyltransferase</keyword>
<protein>
    <submittedName>
        <fullName evidence="2">ThiF family adenylyltransferase</fullName>
    </submittedName>
</protein>
<comment type="caution">
    <text evidence="2">The sequence shown here is derived from an EMBL/GenBank/DDBJ whole genome shotgun (WGS) entry which is preliminary data.</text>
</comment>
<dbReference type="PANTHER" id="PTHR43267">
    <property type="entry name" value="TRNA THREONYLCARBAMOYLADENOSINE DEHYDRATASE"/>
    <property type="match status" value="1"/>
</dbReference>
<accession>A0A5B0GTI4</accession>
<dbReference type="Proteomes" id="UP000325273">
    <property type="component" value="Unassembled WGS sequence"/>
</dbReference>
<keyword evidence="2" id="KW-0808">Transferase</keyword>
<dbReference type="InterPro" id="IPR000594">
    <property type="entry name" value="ThiF_NAD_FAD-bd"/>
</dbReference>
<dbReference type="SUPFAM" id="SSF69572">
    <property type="entry name" value="Activating enzymes of the ubiquitin-like proteins"/>
    <property type="match status" value="1"/>
</dbReference>
<dbReference type="PANTHER" id="PTHR43267:SF2">
    <property type="entry name" value="TRNA THREONYLCARBAMOYLADENOSINE DEHYDRATASE 1-RELATED"/>
    <property type="match status" value="1"/>
</dbReference>
<dbReference type="GO" id="GO:0016779">
    <property type="term" value="F:nucleotidyltransferase activity"/>
    <property type="evidence" value="ECO:0007669"/>
    <property type="project" value="UniProtKB-KW"/>
</dbReference>
<dbReference type="RefSeq" id="WP_149672876.1">
    <property type="nucleotide sequence ID" value="NZ_VTUZ01000020.1"/>
</dbReference>
<dbReference type="InterPro" id="IPR045886">
    <property type="entry name" value="ThiF/MoeB/HesA"/>
</dbReference>
<dbReference type="Pfam" id="PF00899">
    <property type="entry name" value="ThiF"/>
    <property type="match status" value="1"/>
</dbReference>
<reference evidence="2 3" key="1">
    <citation type="submission" date="2019-08" db="EMBL/GenBank/DDBJ databases">
        <title>Paraburkholderia sp. DCY113.</title>
        <authorList>
            <person name="Kang J."/>
        </authorList>
    </citation>
    <scope>NUCLEOTIDE SEQUENCE [LARGE SCALE GENOMIC DNA]</scope>
    <source>
        <strain evidence="2 3">DCY113</strain>
    </source>
</reference>
<dbReference type="GO" id="GO:0008641">
    <property type="term" value="F:ubiquitin-like modifier activating enzyme activity"/>
    <property type="evidence" value="ECO:0007669"/>
    <property type="project" value="InterPro"/>
</dbReference>
<sequence>MDNRHSRQSFLGETSEATIKKAAVAVIGLCGGGSHVSQQLAHIGVGKQVLVDCDFAEDSNRNRMVGLTYAEAQAEARKVDVISARVAAVSPETQIVKHDGPWNRALDDLKKVDYIFGCVDTMGARDELERFARRYRIPYIDVGMDVHGEEGRYFISGQVIASLPGQPCMRCMGFITDAALAAENARYGAAGGRPQVVWPNGLLASTAVGIFMALLTPWNDTTPPPIYVEYDGNRCMTAPSPKLRYLSSGLCRHMDGTEGAGDIFF</sequence>
<dbReference type="EMBL" id="VTUZ01000020">
    <property type="protein sequence ID" value="KAA1006225.1"/>
    <property type="molecule type" value="Genomic_DNA"/>
</dbReference>
<evidence type="ECO:0000313" key="2">
    <source>
        <dbReference type="EMBL" id="KAA1006225.1"/>
    </source>
</evidence>
<evidence type="ECO:0000259" key="1">
    <source>
        <dbReference type="Pfam" id="PF00899"/>
    </source>
</evidence>
<gene>
    <name evidence="2" type="ORF">FVF58_26990</name>
</gene>
<feature type="domain" description="THIF-type NAD/FAD binding fold" evidence="1">
    <location>
        <begin position="7"/>
        <end position="175"/>
    </location>
</feature>
<organism evidence="2 3">
    <name type="scientific">Paraburkholderia panacisoli</name>
    <dbReference type="NCBI Taxonomy" id="2603818"/>
    <lineage>
        <taxon>Bacteria</taxon>
        <taxon>Pseudomonadati</taxon>
        <taxon>Pseudomonadota</taxon>
        <taxon>Betaproteobacteria</taxon>
        <taxon>Burkholderiales</taxon>
        <taxon>Burkholderiaceae</taxon>
        <taxon>Paraburkholderia</taxon>
    </lineage>
</organism>
<proteinExistence type="predicted"/>
<dbReference type="Gene3D" id="3.40.50.720">
    <property type="entry name" value="NAD(P)-binding Rossmann-like Domain"/>
    <property type="match status" value="1"/>
</dbReference>
<dbReference type="AlphaFoldDB" id="A0A5B0GTI4"/>
<dbReference type="GO" id="GO:0061503">
    <property type="term" value="F:tRNA threonylcarbamoyladenosine dehydratase"/>
    <property type="evidence" value="ECO:0007669"/>
    <property type="project" value="TreeGrafter"/>
</dbReference>
<name>A0A5B0GTI4_9BURK</name>